<proteinExistence type="inferred from homology"/>
<comment type="function">
    <text evidence="7">Involved in the regulation of glutamine synthetase GlnA, a key enzyme in the process to assimilate ammonia. When cellular nitrogen levels are high, the C-terminal adenylyl transferase (AT) inactivates GlnA by covalent transfer of an adenylyl group from ATP to specific tyrosine residue of GlnA, thus reducing its activity. Conversely, when nitrogen levels are low, the N-terminal adenylyl removase (AR) activates GlnA by removing the adenylyl group by phosphorolysis, increasing its activity. The regulatory region of GlnE binds the signal transduction protein PII (GlnB) which indicates the nitrogen status of the cell.</text>
</comment>
<evidence type="ECO:0000256" key="1">
    <source>
        <dbReference type="ARBA" id="ARBA00022679"/>
    </source>
</evidence>
<evidence type="ECO:0000256" key="3">
    <source>
        <dbReference type="ARBA" id="ARBA00022741"/>
    </source>
</evidence>
<dbReference type="SUPFAM" id="SSF81593">
    <property type="entry name" value="Nucleotidyltransferase substrate binding subunit/domain"/>
    <property type="match status" value="2"/>
</dbReference>
<dbReference type="FunFam" id="1.20.120.330:FF:000005">
    <property type="entry name" value="Bifunctional glutamine synthetase adenylyltransferase/adenylyl-removing enzyme"/>
    <property type="match status" value="1"/>
</dbReference>
<comment type="similarity">
    <text evidence="7">Belongs to the GlnE family.</text>
</comment>
<dbReference type="EC" id="2.7.7.42" evidence="7"/>
<dbReference type="FunFam" id="3.30.460.10:FF:000009">
    <property type="entry name" value="Bifunctional glutamine synthetase adenylyltransferase/adenylyl-removing enzyme"/>
    <property type="match status" value="1"/>
</dbReference>
<keyword evidence="3 7" id="KW-0547">Nucleotide-binding</keyword>
<evidence type="ECO:0000313" key="11">
    <source>
        <dbReference type="Proteomes" id="UP000030512"/>
    </source>
</evidence>
<dbReference type="OrthoDB" id="9759366at2"/>
<sequence>MSLLDSLSQHTVLLPDELRGLTADFCTQLDEKLNPEHLQIFDNQVFSASVLKVCACSQFISESWLRNPDLIPDLVTSTDLFAPLRRDDYAAALQRSGNTDGEPALAKQLRLFRRREMIRIAWRDLAGWSDLDETLADLTALAEVCIQTALDFLYRQACQRWGTPTLADGTPFNIVVLGMGKLGAWELNYSSDIDLIFAYAEDGTLTEKKEISYGEFFTRICRSLVKMLDEITVDGFVFRTDVRLRPFGDSGPLIMNFDGMEHYYLTQAREWERYAMIKARQVAGDFNTGKQLAALIKPFVYRRYLDYGAFEELRSLKFQIAQELKRRDRADNVKLGPGGIREVEFIGQAFQLIRGGQDVALQQREIQTILAVLEELQLMSIEDVATLRFAYRFLRRVENHIQQYQDKQTHDLPGNPLAQRILAYSLDFEDWSTFKAELDQVRESVQEIFEQVFSLSEQDNKQQSARLIWSSRADNELALEALADYGFTDPLSIQKALVDFKESHAVKRMTSKGAGVLDRLMPQLIEQVPNSENADATLLRILDLFEAVAGRNVYLALLAENPDALNQLIKLAAASPWICEYLSLYPILFDELLDTRSLYDPLQKQALREDLQRALARVDTQDSEQLMIALRQFKHLNVLRVAAADIMGVIPVMIVSDYLTWTAEAILEQVLRCAWQMLVSKHGHPPGTGPNPQNFAIIAFGKFGGIELGYGSDLDLVFLYACADGDAQTNGEKPINSGQFYLRLGQKIRHILDTKMLSGILYEADLRLRPNGDSGLLVTHIDHYEAYLKNEAWTWEHQALVRGRFVAGDESLKHSYEAIRGRILALPRDREELKTQVREMREKMRDNLAPKDPAVFDLKQSQGGIADIEFIVQFGVLAETAQQPSLATYTDNVRLLEGLQQHGFISPADAALLKRAYCAYRDYGHHQVLQGLSATAHGDEFHELRAEVERIWQQFML</sequence>
<dbReference type="STRING" id="1538553.JT25_005910"/>
<dbReference type="GO" id="GO:0047388">
    <property type="term" value="F:[glutamine synthetase]-adenylyl-L-tyrosine phosphorylase activity"/>
    <property type="evidence" value="ECO:0007669"/>
    <property type="project" value="UniProtKB-EC"/>
</dbReference>
<evidence type="ECO:0000256" key="4">
    <source>
        <dbReference type="ARBA" id="ARBA00022840"/>
    </source>
</evidence>
<dbReference type="InterPro" id="IPR005190">
    <property type="entry name" value="GlnE_rpt_dom"/>
</dbReference>
<dbReference type="AlphaFoldDB" id="A0A126T1S0"/>
<gene>
    <name evidence="7" type="primary">glnE</name>
    <name evidence="10" type="ORF">JT25_005910</name>
</gene>
<dbReference type="SUPFAM" id="SSF81301">
    <property type="entry name" value="Nucleotidyltransferase"/>
    <property type="match status" value="2"/>
</dbReference>
<dbReference type="Gene3D" id="3.30.460.10">
    <property type="entry name" value="Beta Polymerase, domain 2"/>
    <property type="match status" value="2"/>
</dbReference>
<evidence type="ECO:0000256" key="5">
    <source>
        <dbReference type="ARBA" id="ARBA00022842"/>
    </source>
</evidence>
<protein>
    <recommendedName>
        <fullName evidence="7">Bifunctional glutamine synthetase adenylyltransferase/adenylyl-removing enzyme</fullName>
    </recommendedName>
    <alternativeName>
        <fullName evidence="7">ATP:glutamine synthetase adenylyltransferase</fullName>
    </alternativeName>
    <alternativeName>
        <fullName evidence="7">ATase</fullName>
    </alternativeName>
    <domain>
        <recommendedName>
            <fullName evidence="7">Glutamine synthetase adenylyl-L-tyrosine phosphorylase</fullName>
            <ecNumber evidence="7">2.7.7.89</ecNumber>
        </recommendedName>
        <alternativeName>
            <fullName evidence="7">Adenylyl removase</fullName>
            <shortName evidence="7">AR</shortName>
            <shortName evidence="7">AT-N</shortName>
        </alternativeName>
    </domain>
    <domain>
        <recommendedName>
            <fullName evidence="7">Glutamine synthetase adenylyl transferase</fullName>
            <ecNumber evidence="7">2.7.7.42</ecNumber>
        </recommendedName>
        <alternativeName>
            <fullName evidence="7">Adenylyl transferase</fullName>
            <shortName evidence="7">AT</shortName>
            <shortName evidence="7">AT-C</shortName>
        </alternativeName>
    </domain>
</protein>
<keyword evidence="5 7" id="KW-0460">Magnesium</keyword>
<dbReference type="InterPro" id="IPR023057">
    <property type="entry name" value="GlnE"/>
</dbReference>
<dbReference type="KEGG" id="mdn:JT25_005910"/>
<dbReference type="Pfam" id="PF03710">
    <property type="entry name" value="GlnE"/>
    <property type="match status" value="2"/>
</dbReference>
<evidence type="ECO:0000313" key="10">
    <source>
        <dbReference type="EMBL" id="AMK76030.1"/>
    </source>
</evidence>
<feature type="region of interest" description="Adenylyl transferase" evidence="7">
    <location>
        <begin position="463"/>
        <end position="957"/>
    </location>
</feature>
<feature type="region of interest" description="Adenylyl removase" evidence="7">
    <location>
        <begin position="1"/>
        <end position="457"/>
    </location>
</feature>
<keyword evidence="6 7" id="KW-0511">Multifunctional enzyme</keyword>
<dbReference type="Pfam" id="PF08335">
    <property type="entry name" value="GlnD_UR_UTase"/>
    <property type="match status" value="2"/>
</dbReference>
<organism evidence="10 11">
    <name type="scientific">Methylomonas denitrificans</name>
    <dbReference type="NCBI Taxonomy" id="1538553"/>
    <lineage>
        <taxon>Bacteria</taxon>
        <taxon>Pseudomonadati</taxon>
        <taxon>Pseudomonadota</taxon>
        <taxon>Gammaproteobacteria</taxon>
        <taxon>Methylococcales</taxon>
        <taxon>Methylococcaceae</taxon>
        <taxon>Methylomonas</taxon>
    </lineage>
</organism>
<keyword evidence="2 7" id="KW-0548">Nucleotidyltransferase</keyword>
<dbReference type="InterPro" id="IPR043519">
    <property type="entry name" value="NT_sf"/>
</dbReference>
<accession>A0A126T1S0</accession>
<reference evidence="10 11" key="1">
    <citation type="journal article" date="2015" name="Environ. Microbiol.">
        <title>Methane oxidation coupled to nitrate reduction under hypoxia by the Gammaproteobacterium Methylomonas denitrificans, sp. nov. type strain FJG1.</title>
        <authorList>
            <person name="Kits K.D."/>
            <person name="Klotz M.G."/>
            <person name="Stein L.Y."/>
        </authorList>
    </citation>
    <scope>NUCLEOTIDE SEQUENCE [LARGE SCALE GENOMIC DNA]</scope>
    <source>
        <strain evidence="10 11">FJG1</strain>
    </source>
</reference>
<dbReference type="EMBL" id="CP014476">
    <property type="protein sequence ID" value="AMK76030.1"/>
    <property type="molecule type" value="Genomic_DNA"/>
</dbReference>
<dbReference type="HAMAP" id="MF_00802">
    <property type="entry name" value="GlnE"/>
    <property type="match status" value="1"/>
</dbReference>
<keyword evidence="4 7" id="KW-0067">ATP-binding</keyword>
<name>A0A126T1S0_9GAMM</name>
<comment type="catalytic activity">
    <reaction evidence="7">
        <text>[glutamine synthetase]-O(4)-(5'-adenylyl)-L-tyrosine + phosphate = [glutamine synthetase]-L-tyrosine + ADP</text>
        <dbReference type="Rhea" id="RHEA:43716"/>
        <dbReference type="Rhea" id="RHEA-COMP:10660"/>
        <dbReference type="Rhea" id="RHEA-COMP:10661"/>
        <dbReference type="ChEBI" id="CHEBI:43474"/>
        <dbReference type="ChEBI" id="CHEBI:46858"/>
        <dbReference type="ChEBI" id="CHEBI:83624"/>
        <dbReference type="ChEBI" id="CHEBI:456216"/>
        <dbReference type="EC" id="2.7.7.89"/>
    </reaction>
</comment>
<dbReference type="PANTHER" id="PTHR30621:SF0">
    <property type="entry name" value="BIFUNCTIONAL GLUTAMINE SYNTHETASE ADENYLYLTRANSFERASE_ADENYLYL-REMOVING ENZYME"/>
    <property type="match status" value="1"/>
</dbReference>
<dbReference type="Gene3D" id="1.20.120.1510">
    <property type="match status" value="1"/>
</dbReference>
<dbReference type="GO" id="GO:0005524">
    <property type="term" value="F:ATP binding"/>
    <property type="evidence" value="ECO:0007669"/>
    <property type="project" value="UniProtKB-UniRule"/>
</dbReference>
<dbReference type="PANTHER" id="PTHR30621">
    <property type="entry name" value="GLUTAMINE SYNTHETASE ADENYLYLTRANSFERASE"/>
    <property type="match status" value="1"/>
</dbReference>
<feature type="domain" description="Glutamate-ammonia ligase adenylyltransferase repeated" evidence="8">
    <location>
        <begin position="566"/>
        <end position="817"/>
    </location>
</feature>
<dbReference type="GO" id="GO:0000820">
    <property type="term" value="P:regulation of glutamine family amino acid metabolic process"/>
    <property type="evidence" value="ECO:0007669"/>
    <property type="project" value="UniProtKB-UniRule"/>
</dbReference>
<feature type="domain" description="PII-uridylyltransferase/Glutamine-synthetase adenylyltransferase" evidence="9">
    <location>
        <begin position="315"/>
        <end position="453"/>
    </location>
</feature>
<dbReference type="GO" id="GO:0008882">
    <property type="term" value="F:[glutamate-ammonia-ligase] adenylyltransferase activity"/>
    <property type="evidence" value="ECO:0007669"/>
    <property type="project" value="UniProtKB-UniRule"/>
</dbReference>
<comment type="cofactor">
    <cofactor evidence="7">
        <name>Mg(2+)</name>
        <dbReference type="ChEBI" id="CHEBI:18420"/>
    </cofactor>
</comment>
<comment type="catalytic activity">
    <reaction evidence="7">
        <text>[glutamine synthetase]-L-tyrosine + ATP = [glutamine synthetase]-O(4)-(5'-adenylyl)-L-tyrosine + diphosphate</text>
        <dbReference type="Rhea" id="RHEA:18589"/>
        <dbReference type="Rhea" id="RHEA-COMP:10660"/>
        <dbReference type="Rhea" id="RHEA-COMP:10661"/>
        <dbReference type="ChEBI" id="CHEBI:30616"/>
        <dbReference type="ChEBI" id="CHEBI:33019"/>
        <dbReference type="ChEBI" id="CHEBI:46858"/>
        <dbReference type="ChEBI" id="CHEBI:83624"/>
        <dbReference type="EC" id="2.7.7.42"/>
    </reaction>
</comment>
<keyword evidence="11" id="KW-1185">Reference proteome</keyword>
<dbReference type="GO" id="GO:0000287">
    <property type="term" value="F:magnesium ion binding"/>
    <property type="evidence" value="ECO:0007669"/>
    <property type="project" value="UniProtKB-UniRule"/>
</dbReference>
<dbReference type="NCBIfam" id="NF008292">
    <property type="entry name" value="PRK11072.1"/>
    <property type="match status" value="1"/>
</dbReference>
<dbReference type="CDD" id="cd05401">
    <property type="entry name" value="NT_GlnE_GlnD_like"/>
    <property type="match status" value="2"/>
</dbReference>
<evidence type="ECO:0000259" key="8">
    <source>
        <dbReference type="Pfam" id="PF03710"/>
    </source>
</evidence>
<evidence type="ECO:0000256" key="2">
    <source>
        <dbReference type="ARBA" id="ARBA00022695"/>
    </source>
</evidence>
<evidence type="ECO:0000256" key="7">
    <source>
        <dbReference type="HAMAP-Rule" id="MF_00802"/>
    </source>
</evidence>
<dbReference type="GO" id="GO:0005829">
    <property type="term" value="C:cytosol"/>
    <property type="evidence" value="ECO:0007669"/>
    <property type="project" value="TreeGrafter"/>
</dbReference>
<evidence type="ECO:0000259" key="9">
    <source>
        <dbReference type="Pfam" id="PF08335"/>
    </source>
</evidence>
<feature type="domain" description="Glutamate-ammonia ligase adenylyltransferase repeated" evidence="8">
    <location>
        <begin position="49"/>
        <end position="291"/>
    </location>
</feature>
<dbReference type="EC" id="2.7.7.89" evidence="7"/>
<dbReference type="Gene3D" id="1.20.120.330">
    <property type="entry name" value="Nucleotidyltransferases domain 2"/>
    <property type="match status" value="2"/>
</dbReference>
<keyword evidence="1 7" id="KW-0808">Transferase</keyword>
<dbReference type="InterPro" id="IPR013546">
    <property type="entry name" value="PII_UdlTrfase/GS_AdlTrfase"/>
</dbReference>
<dbReference type="Gene3D" id="1.10.4050.10">
    <property type="entry name" value="Glutamine synthase adenylyltransferase GlnE"/>
    <property type="match status" value="1"/>
</dbReference>
<evidence type="ECO:0000256" key="6">
    <source>
        <dbReference type="ARBA" id="ARBA00023268"/>
    </source>
</evidence>
<dbReference type="RefSeq" id="WP_036274349.1">
    <property type="nucleotide sequence ID" value="NZ_CP014476.1"/>
</dbReference>
<dbReference type="Proteomes" id="UP000030512">
    <property type="component" value="Chromosome"/>
</dbReference>
<feature type="domain" description="PII-uridylyltransferase/Glutamine-synthetase adenylyltransferase" evidence="9">
    <location>
        <begin position="838"/>
        <end position="926"/>
    </location>
</feature>